<name>A0ACB9A4R3_9ASTR</name>
<accession>A0ACB9A4R3</accession>
<reference evidence="2" key="1">
    <citation type="journal article" date="2022" name="Mol. Ecol. Resour.">
        <title>The genomes of chicory, endive, great burdock and yacon provide insights into Asteraceae palaeo-polyploidization history and plant inulin production.</title>
        <authorList>
            <person name="Fan W."/>
            <person name="Wang S."/>
            <person name="Wang H."/>
            <person name="Wang A."/>
            <person name="Jiang F."/>
            <person name="Liu H."/>
            <person name="Zhao H."/>
            <person name="Xu D."/>
            <person name="Zhang Y."/>
        </authorList>
    </citation>
    <scope>NUCLEOTIDE SEQUENCE [LARGE SCALE GENOMIC DNA]</scope>
    <source>
        <strain evidence="2">cv. Yunnan</strain>
    </source>
</reference>
<keyword evidence="2" id="KW-1185">Reference proteome</keyword>
<protein>
    <submittedName>
        <fullName evidence="1">Uncharacterized protein</fullName>
    </submittedName>
</protein>
<evidence type="ECO:0000313" key="1">
    <source>
        <dbReference type="EMBL" id="KAI3704961.1"/>
    </source>
</evidence>
<evidence type="ECO:0000313" key="2">
    <source>
        <dbReference type="Proteomes" id="UP001056120"/>
    </source>
</evidence>
<comment type="caution">
    <text evidence="1">The sequence shown here is derived from an EMBL/GenBank/DDBJ whole genome shotgun (WGS) entry which is preliminary data.</text>
</comment>
<proteinExistence type="predicted"/>
<dbReference type="EMBL" id="CM042042">
    <property type="protein sequence ID" value="KAI3704961.1"/>
    <property type="molecule type" value="Genomic_DNA"/>
</dbReference>
<gene>
    <name evidence="1" type="ORF">L1987_75191</name>
</gene>
<sequence>MPQWIFSITSLVSLDLSECGLHDLIPDSINSLHNLTSLKSLHISGNEFMSSSLALKGLSSIGGNLISLGMSSCGISSPALDSIHNLTSLLSLDLLGNQLTQKIPKSLGNLCNLRLINLGFNYFPNISSTSLLEGFLDCKSPSLELLLLESSELSSPLPDQLGRLINLVQLELSGNLHKRDQQKGDKSHGVDFGLIISILLGFFVGFWAIVIPLNVGKFQNWLGKLRYVKKQLNYRASVCIKSLTK</sequence>
<reference evidence="1 2" key="2">
    <citation type="journal article" date="2022" name="Mol. Ecol. Resour.">
        <title>The genomes of chicory, endive, great burdock and yacon provide insights into Asteraceae paleo-polyploidization history and plant inulin production.</title>
        <authorList>
            <person name="Fan W."/>
            <person name="Wang S."/>
            <person name="Wang H."/>
            <person name="Wang A."/>
            <person name="Jiang F."/>
            <person name="Liu H."/>
            <person name="Zhao H."/>
            <person name="Xu D."/>
            <person name="Zhang Y."/>
        </authorList>
    </citation>
    <scope>NUCLEOTIDE SEQUENCE [LARGE SCALE GENOMIC DNA]</scope>
    <source>
        <strain evidence="2">cv. Yunnan</strain>
        <tissue evidence="1">Leaves</tissue>
    </source>
</reference>
<dbReference type="Proteomes" id="UP001056120">
    <property type="component" value="Linkage Group LG25"/>
</dbReference>
<organism evidence="1 2">
    <name type="scientific">Smallanthus sonchifolius</name>
    <dbReference type="NCBI Taxonomy" id="185202"/>
    <lineage>
        <taxon>Eukaryota</taxon>
        <taxon>Viridiplantae</taxon>
        <taxon>Streptophyta</taxon>
        <taxon>Embryophyta</taxon>
        <taxon>Tracheophyta</taxon>
        <taxon>Spermatophyta</taxon>
        <taxon>Magnoliopsida</taxon>
        <taxon>eudicotyledons</taxon>
        <taxon>Gunneridae</taxon>
        <taxon>Pentapetalae</taxon>
        <taxon>asterids</taxon>
        <taxon>campanulids</taxon>
        <taxon>Asterales</taxon>
        <taxon>Asteraceae</taxon>
        <taxon>Asteroideae</taxon>
        <taxon>Heliantheae alliance</taxon>
        <taxon>Millerieae</taxon>
        <taxon>Smallanthus</taxon>
    </lineage>
</organism>